<evidence type="ECO:0000313" key="2">
    <source>
        <dbReference type="Proteomes" id="UP000199518"/>
    </source>
</evidence>
<dbReference type="InterPro" id="IPR013406">
    <property type="entry name" value="CHP02574_addiction_mod"/>
</dbReference>
<dbReference type="Pfam" id="PF09720">
    <property type="entry name" value="Unstab_antitox"/>
    <property type="match status" value="1"/>
</dbReference>
<dbReference type="RefSeq" id="WP_092052365.1">
    <property type="nucleotide sequence ID" value="NZ_FOQD01000013.1"/>
</dbReference>
<accession>A0A1I3LWR7</accession>
<protein>
    <submittedName>
        <fullName evidence="1">Putative addiction module component</fullName>
    </submittedName>
</protein>
<gene>
    <name evidence="1" type="ORF">SAMN05421753_11384</name>
</gene>
<dbReference type="AlphaFoldDB" id="A0A1I3LWR7"/>
<organism evidence="1 2">
    <name type="scientific">Planctomicrobium piriforme</name>
    <dbReference type="NCBI Taxonomy" id="1576369"/>
    <lineage>
        <taxon>Bacteria</taxon>
        <taxon>Pseudomonadati</taxon>
        <taxon>Planctomycetota</taxon>
        <taxon>Planctomycetia</taxon>
        <taxon>Planctomycetales</taxon>
        <taxon>Planctomycetaceae</taxon>
        <taxon>Planctomicrobium</taxon>
    </lineage>
</organism>
<evidence type="ECO:0000313" key="1">
    <source>
        <dbReference type="EMBL" id="SFI89010.1"/>
    </source>
</evidence>
<keyword evidence="2" id="KW-1185">Reference proteome</keyword>
<dbReference type="STRING" id="1576369.SAMN05421753_11384"/>
<dbReference type="EMBL" id="FOQD01000013">
    <property type="protein sequence ID" value="SFI89010.1"/>
    <property type="molecule type" value="Genomic_DNA"/>
</dbReference>
<proteinExistence type="predicted"/>
<reference evidence="2" key="1">
    <citation type="submission" date="2016-10" db="EMBL/GenBank/DDBJ databases">
        <authorList>
            <person name="Varghese N."/>
            <person name="Submissions S."/>
        </authorList>
    </citation>
    <scope>NUCLEOTIDE SEQUENCE [LARGE SCALE GENOMIC DNA]</scope>
    <source>
        <strain evidence="2">DSM 26348</strain>
    </source>
</reference>
<name>A0A1I3LWR7_9PLAN</name>
<sequence length="85" mass="9596">MTLREQIAQQAMSLSVEDREYVADVLERSLSSETPLSSDVAEAWSQEIERRITAYDRGESTAVEFDVAMTSLRNALASRRANQTR</sequence>
<dbReference type="Proteomes" id="UP000199518">
    <property type="component" value="Unassembled WGS sequence"/>
</dbReference>